<keyword evidence="8" id="KW-0408">Iron</keyword>
<evidence type="ECO:0000256" key="8">
    <source>
        <dbReference type="ARBA" id="ARBA00023004"/>
    </source>
</evidence>
<keyword evidence="5" id="KW-0500">Molybdenum</keyword>
<evidence type="ECO:0000256" key="2">
    <source>
        <dbReference type="ARBA" id="ARBA00001966"/>
    </source>
</evidence>
<dbReference type="SMART" id="SM00926">
    <property type="entry name" value="Molybdop_Fe4S4"/>
    <property type="match status" value="1"/>
</dbReference>
<comment type="cofactor">
    <cofactor evidence="2">
        <name>[4Fe-4S] cluster</name>
        <dbReference type="ChEBI" id="CHEBI:49883"/>
    </cofactor>
</comment>
<dbReference type="InterPro" id="IPR041854">
    <property type="entry name" value="BFD-like_2Fe2S-bd_dom_sf"/>
</dbReference>
<gene>
    <name evidence="12" type="ORF">ACFOOG_09795</name>
</gene>
<dbReference type="SUPFAM" id="SSF50692">
    <property type="entry name" value="ADC-like"/>
    <property type="match status" value="1"/>
</dbReference>
<dbReference type="Gene3D" id="1.10.10.1100">
    <property type="entry name" value="BFD-like [2Fe-2S]-binding domain"/>
    <property type="match status" value="1"/>
</dbReference>
<comment type="caution">
    <text evidence="12">The sequence shown here is derived from an EMBL/GenBank/DDBJ whole genome shotgun (WGS) entry which is preliminary data.</text>
</comment>
<dbReference type="SUPFAM" id="SSF53706">
    <property type="entry name" value="Formate dehydrogenase/DMSO reductase, domains 1-3"/>
    <property type="match status" value="1"/>
</dbReference>
<evidence type="ECO:0000256" key="7">
    <source>
        <dbReference type="ARBA" id="ARBA00023002"/>
    </source>
</evidence>
<dbReference type="InterPro" id="IPR009010">
    <property type="entry name" value="Asp_de-COase-like_dom_sf"/>
</dbReference>
<dbReference type="Pfam" id="PF01568">
    <property type="entry name" value="Molydop_binding"/>
    <property type="match status" value="1"/>
</dbReference>
<comment type="cofactor">
    <cofactor evidence="1">
        <name>Mo-bis(molybdopterin guanine dinucleotide)</name>
        <dbReference type="ChEBI" id="CHEBI:60539"/>
    </cofactor>
</comment>
<keyword evidence="7" id="KW-0560">Oxidoreductase</keyword>
<evidence type="ECO:0000256" key="5">
    <source>
        <dbReference type="ARBA" id="ARBA00022505"/>
    </source>
</evidence>
<dbReference type="PANTHER" id="PTHR43105">
    <property type="entry name" value="RESPIRATORY NITRATE REDUCTASE"/>
    <property type="match status" value="1"/>
</dbReference>
<dbReference type="Pfam" id="PF04879">
    <property type="entry name" value="Molybdop_Fe4S4"/>
    <property type="match status" value="1"/>
</dbReference>
<sequence>MKRRVDTTCPYCGVGCGVSALVHDQQVIAVEGSARHPANRGRLCVKGSALHETLDPQARLLQPSVRGETVDWSTAINEVATGLRQVIKEHGPDSVAFYVSGQLLTEDYYVANKLMKGFIGSSNIDTNSRLCMSSAVAAQKRAFGSDTVPAHYDDLELADLLVLTGSNAAWTHPVLFQRMMAARTAAQEAGAPDKRMVVIDPRRTATAESADLHLAIRPGTDAVLFNGLLVWLHQRGITNAAYIKRHTQGFAETLATAQQTAGSVAAVAQACAVPVQDIVQFYEWAAETPNMVTFYSMGINQSTSGVDKAQSIINVHLATGRIGKPGAAPFSITGQPNAMGGREVGGLANQLAAHMNWDNPDDINRVERFWRAPNMAREAGLNATDLFSAVGEGRIKAIWIMATNPVVSMPDADRVRAALAQCDLVIVSDCMQHTDTLDMAHIRLPATGWSEKDGTVTNSERRISRQRALVKPLGEAQHDWWIITQVAHAMGFGASFPYQQPVDIFREHAQLSAYENNATRDFDLSLYADISTAEYDAMAPMQWPITAKAPMGTARLFGDGQFFTPEGKARLFPIVPRRPVAEANPEQSHFVLNTGRLRDQWHTMTRTGLAERLDQHAPEPRVSVHPDDAEALGVSPDGWLNLATLGDQPTGELKARVVLSTTQRRGELFMPIHWTHQNSRHGRVGALIPTAIDPISGQPELKHAVVQARVWQPQQQGMLWCRQPLPNPPWDTWLMRTVGGITVYQFAAERALALDAPLETWLRDEWPYGELLQRFDDATNGMTRVLWGQGNRIEALVWFGPTMPQPDIAWVANCLQADTISAPDRRDLLAGRSGGQEDAGPTVCSCHQVGEYRIRHAIQHEGLTTVAALGKALKCGTQCGSCIPDLQRLISTSVESVKSD</sequence>
<reference evidence="13" key="1">
    <citation type="journal article" date="2019" name="Int. J. Syst. Evol. Microbiol.">
        <title>The Global Catalogue of Microorganisms (GCM) 10K type strain sequencing project: providing services to taxonomists for standard genome sequencing and annotation.</title>
        <authorList>
            <consortium name="The Broad Institute Genomics Platform"/>
            <consortium name="The Broad Institute Genome Sequencing Center for Infectious Disease"/>
            <person name="Wu L."/>
            <person name="Ma J."/>
        </authorList>
    </citation>
    <scope>NUCLEOTIDE SEQUENCE [LARGE SCALE GENOMIC DNA]</scope>
    <source>
        <strain evidence="13">IBRC 10765</strain>
    </source>
</reference>
<evidence type="ECO:0000313" key="12">
    <source>
        <dbReference type="EMBL" id="MFC3853122.1"/>
    </source>
</evidence>
<evidence type="ECO:0000256" key="6">
    <source>
        <dbReference type="ARBA" id="ARBA00022723"/>
    </source>
</evidence>
<dbReference type="Gene3D" id="3.40.50.740">
    <property type="match status" value="1"/>
</dbReference>
<evidence type="ECO:0000313" key="13">
    <source>
        <dbReference type="Proteomes" id="UP001595617"/>
    </source>
</evidence>
<name>A0ABV7ZX90_9GAMM</name>
<evidence type="ECO:0000259" key="11">
    <source>
        <dbReference type="PROSITE" id="PS51669"/>
    </source>
</evidence>
<dbReference type="CDD" id="cd02754">
    <property type="entry name" value="MopB_Nitrate-R-NapA-like"/>
    <property type="match status" value="1"/>
</dbReference>
<dbReference type="InterPro" id="IPR007419">
    <property type="entry name" value="BFD-like_2Fe2S-bd_dom"/>
</dbReference>
<dbReference type="Pfam" id="PF04324">
    <property type="entry name" value="Fer2_BFD"/>
    <property type="match status" value="1"/>
</dbReference>
<dbReference type="InterPro" id="IPR027467">
    <property type="entry name" value="MopterinOxRdtase_cofactor_BS"/>
</dbReference>
<protein>
    <submittedName>
        <fullName evidence="12">Molybdopterin-dependent oxidoreductase</fullName>
    </submittedName>
</protein>
<comment type="similarity">
    <text evidence="3">Belongs to the prokaryotic molybdopterin-containing oxidoreductase family. NasA/NapA/NarB subfamily.</text>
</comment>
<dbReference type="PROSITE" id="PS00551">
    <property type="entry name" value="MOLYBDOPTERIN_PROK_1"/>
    <property type="match status" value="1"/>
</dbReference>
<evidence type="ECO:0000256" key="4">
    <source>
        <dbReference type="ARBA" id="ARBA00022485"/>
    </source>
</evidence>
<organism evidence="12 13">
    <name type="scientific">Saccharospirillum mangrovi</name>
    <dbReference type="NCBI Taxonomy" id="2161747"/>
    <lineage>
        <taxon>Bacteria</taxon>
        <taxon>Pseudomonadati</taxon>
        <taxon>Pseudomonadota</taxon>
        <taxon>Gammaproteobacteria</taxon>
        <taxon>Oceanospirillales</taxon>
        <taxon>Saccharospirillaceae</taxon>
        <taxon>Saccharospirillum</taxon>
    </lineage>
</organism>
<dbReference type="Pfam" id="PF00384">
    <property type="entry name" value="Molybdopterin"/>
    <property type="match status" value="1"/>
</dbReference>
<proteinExistence type="inferred from homology"/>
<dbReference type="InterPro" id="IPR050123">
    <property type="entry name" value="Prok_molybdopt-oxidoreductase"/>
</dbReference>
<dbReference type="CDD" id="cd02791">
    <property type="entry name" value="MopB_CT_Nitrate-R-NapA-like"/>
    <property type="match status" value="1"/>
</dbReference>
<dbReference type="Gene3D" id="3.40.228.10">
    <property type="entry name" value="Dimethylsulfoxide Reductase, domain 2"/>
    <property type="match status" value="1"/>
</dbReference>
<evidence type="ECO:0000256" key="9">
    <source>
        <dbReference type="ARBA" id="ARBA00023014"/>
    </source>
</evidence>
<evidence type="ECO:0000256" key="1">
    <source>
        <dbReference type="ARBA" id="ARBA00001942"/>
    </source>
</evidence>
<dbReference type="Gene3D" id="2.40.40.20">
    <property type="match status" value="1"/>
</dbReference>
<dbReference type="InterPro" id="IPR006656">
    <property type="entry name" value="Mopterin_OxRdtase"/>
</dbReference>
<keyword evidence="13" id="KW-1185">Reference proteome</keyword>
<accession>A0ABV7ZX90</accession>
<dbReference type="InterPro" id="IPR006963">
    <property type="entry name" value="Mopterin_OxRdtase_4Fe-4S_dom"/>
</dbReference>
<dbReference type="Proteomes" id="UP001595617">
    <property type="component" value="Unassembled WGS sequence"/>
</dbReference>
<evidence type="ECO:0000256" key="3">
    <source>
        <dbReference type="ARBA" id="ARBA00008747"/>
    </source>
</evidence>
<keyword evidence="9" id="KW-0411">Iron-sulfur</keyword>
<dbReference type="PANTHER" id="PTHR43105:SF9">
    <property type="entry name" value="NADPH-FE(3+) OXIDOREDUCTASE SUBUNIT ALPHA"/>
    <property type="match status" value="1"/>
</dbReference>
<evidence type="ECO:0000256" key="10">
    <source>
        <dbReference type="ARBA" id="ARBA00023063"/>
    </source>
</evidence>
<dbReference type="InterPro" id="IPR006657">
    <property type="entry name" value="MoPterin_dinucl-bd_dom"/>
</dbReference>
<keyword evidence="6" id="KW-0479">Metal-binding</keyword>
<keyword evidence="4" id="KW-0004">4Fe-4S</keyword>
<dbReference type="InterPro" id="IPR041957">
    <property type="entry name" value="CT_Nitrate-R-NapA-like"/>
</dbReference>
<keyword evidence="10" id="KW-0534">Nitrate assimilation</keyword>
<dbReference type="EMBL" id="JBHRYR010000003">
    <property type="protein sequence ID" value="MFC3853122.1"/>
    <property type="molecule type" value="Genomic_DNA"/>
</dbReference>
<feature type="domain" description="4Fe-4S Mo/W bis-MGD-type" evidence="11">
    <location>
        <begin position="2"/>
        <end position="58"/>
    </location>
</feature>
<dbReference type="PROSITE" id="PS51669">
    <property type="entry name" value="4FE4S_MOW_BIS_MGD"/>
    <property type="match status" value="1"/>
</dbReference>
<dbReference type="Gene3D" id="2.20.25.90">
    <property type="entry name" value="ADC-like domains"/>
    <property type="match status" value="1"/>
</dbReference>
<dbReference type="RefSeq" id="WP_380695976.1">
    <property type="nucleotide sequence ID" value="NZ_JBHRYR010000003.1"/>
</dbReference>